<feature type="transmembrane region" description="Helical" evidence="1">
    <location>
        <begin position="29"/>
        <end position="48"/>
    </location>
</feature>
<feature type="transmembrane region" description="Helical" evidence="1">
    <location>
        <begin position="202"/>
        <end position="233"/>
    </location>
</feature>
<evidence type="ECO:0000313" key="2">
    <source>
        <dbReference type="EMBL" id="CCK75179.1"/>
    </source>
</evidence>
<keyword evidence="1" id="KW-0472">Membrane</keyword>
<dbReference type="STRING" id="698738.OLEAN_C10030"/>
<evidence type="ECO:0000256" key="1">
    <source>
        <dbReference type="SAM" id="Phobius"/>
    </source>
</evidence>
<evidence type="ECO:0000313" key="3">
    <source>
        <dbReference type="Proteomes" id="UP000032749"/>
    </source>
</evidence>
<sequence length="276" mass="30800">MNITQSSTRYPLGLIVNQELVASFASKRGIFVTSVFILTWTWLLFYPISFAAEAMKNSQGGSLIFAALSLLGLESLKNWSMAEFAVYWVVALYLFPAFSLLMASDQMISERKRGGLRFLTLRCSRAHIFFGRFIGHMLIQLFLLIATLGITYTLLLLNNSQYWLEGLQILPLLLFNLIWATSPFVALMSLLSVVINSVRISILVAIIIIVLAGLIINYAASYFPFLSLLSYWIPGTQIAQMAQISPSAALSSLWNPAMQTLGFLVLGYGLFKRQAI</sequence>
<gene>
    <name evidence="2" type="ORF">OLEAN_C10030</name>
</gene>
<dbReference type="AlphaFoldDB" id="R4YSN7"/>
<dbReference type="GO" id="GO:0005886">
    <property type="term" value="C:plasma membrane"/>
    <property type="evidence" value="ECO:0007669"/>
    <property type="project" value="UniProtKB-SubCell"/>
</dbReference>
<keyword evidence="1" id="KW-0812">Transmembrane</keyword>
<protein>
    <submittedName>
        <fullName evidence="2">Uncharacterized protein</fullName>
    </submittedName>
</protein>
<accession>R4YSN7</accession>
<feature type="transmembrane region" description="Helical" evidence="1">
    <location>
        <begin position="85"/>
        <end position="108"/>
    </location>
</feature>
<proteinExistence type="predicted"/>
<keyword evidence="3" id="KW-1185">Reference proteome</keyword>
<feature type="transmembrane region" description="Helical" evidence="1">
    <location>
        <begin position="253"/>
        <end position="271"/>
    </location>
</feature>
<dbReference type="KEGG" id="oai:OLEAN_C10030"/>
<dbReference type="Pfam" id="PF12679">
    <property type="entry name" value="ABC2_membrane_2"/>
    <property type="match status" value="1"/>
</dbReference>
<organism evidence="2 3">
    <name type="scientific">Oleispira antarctica RB-8</name>
    <dbReference type="NCBI Taxonomy" id="698738"/>
    <lineage>
        <taxon>Bacteria</taxon>
        <taxon>Pseudomonadati</taxon>
        <taxon>Pseudomonadota</taxon>
        <taxon>Gammaproteobacteria</taxon>
        <taxon>Oceanospirillales</taxon>
        <taxon>Oceanospirillaceae</taxon>
        <taxon>Oleispira</taxon>
    </lineage>
</organism>
<keyword evidence="1" id="KW-1133">Transmembrane helix</keyword>
<feature type="transmembrane region" description="Helical" evidence="1">
    <location>
        <begin position="129"/>
        <end position="157"/>
    </location>
</feature>
<dbReference type="Proteomes" id="UP000032749">
    <property type="component" value="Chromosome"/>
</dbReference>
<dbReference type="EMBL" id="FO203512">
    <property type="protein sequence ID" value="CCK75179.1"/>
    <property type="molecule type" value="Genomic_DNA"/>
</dbReference>
<feature type="transmembrane region" description="Helical" evidence="1">
    <location>
        <begin position="169"/>
        <end position="195"/>
    </location>
</feature>
<dbReference type="HOGENOM" id="CLU_1004348_0_0_6"/>
<reference evidence="2 3" key="1">
    <citation type="journal article" date="2013" name="Nat. Commun.">
        <title>Genome sequence and functional genomic analysis of the oil-degrading bacterium Oleispira antarctica.</title>
        <authorList>
            <person name="Kube M."/>
            <person name="Chernikova T.N."/>
            <person name="Al-Ramahi Y."/>
            <person name="Beloqui A."/>
            <person name="Lopez-Cortez N."/>
            <person name="Guazzaroni M.E."/>
            <person name="Heipieper H.J."/>
            <person name="Klages S."/>
            <person name="Kotsyurbenko O.R."/>
            <person name="Langer I."/>
            <person name="Nechitaylo T.Y."/>
            <person name="Lunsdorf H."/>
            <person name="Fernandez M."/>
            <person name="Juarez S."/>
            <person name="Ciordia S."/>
            <person name="Singer A."/>
            <person name="Kagan O."/>
            <person name="Egorova O."/>
            <person name="Petit P.A."/>
            <person name="Stogios P."/>
            <person name="Kim Y."/>
            <person name="Tchigvintsev A."/>
            <person name="Flick R."/>
            <person name="Denaro R."/>
            <person name="Genovese M."/>
            <person name="Albar J.P."/>
            <person name="Reva O.N."/>
            <person name="Martinez-Gomariz M."/>
            <person name="Tran H."/>
            <person name="Ferrer M."/>
            <person name="Savchenko A."/>
            <person name="Yakunin A.F."/>
            <person name="Yakimov M.M."/>
            <person name="Golyshina O.V."/>
            <person name="Reinhardt R."/>
            <person name="Golyshin P.N."/>
        </authorList>
    </citation>
    <scope>NUCLEOTIDE SEQUENCE [LARGE SCALE GENOMIC DNA]</scope>
</reference>
<name>R4YSN7_OLEAN</name>
<dbReference type="GO" id="GO:0140359">
    <property type="term" value="F:ABC-type transporter activity"/>
    <property type="evidence" value="ECO:0007669"/>
    <property type="project" value="InterPro"/>
</dbReference>